<evidence type="ECO:0000313" key="6">
    <source>
        <dbReference type="EMBL" id="OLO83880.1"/>
    </source>
</evidence>
<dbReference type="SUPFAM" id="SSF46689">
    <property type="entry name" value="Homeodomain-like"/>
    <property type="match status" value="2"/>
</dbReference>
<dbReference type="Pfam" id="PF02311">
    <property type="entry name" value="AraC_binding"/>
    <property type="match status" value="1"/>
</dbReference>
<name>A0ABX3EZR4_ACTNA</name>
<dbReference type="InterPro" id="IPR020449">
    <property type="entry name" value="Tscrpt_reg_AraC-type_HTH"/>
</dbReference>
<evidence type="ECO:0000256" key="3">
    <source>
        <dbReference type="ARBA" id="ARBA00023159"/>
    </source>
</evidence>
<dbReference type="PROSITE" id="PS01124">
    <property type="entry name" value="HTH_ARAC_FAMILY_2"/>
    <property type="match status" value="1"/>
</dbReference>
<keyword evidence="3" id="KW-0010">Activator</keyword>
<dbReference type="InterPro" id="IPR009057">
    <property type="entry name" value="Homeodomain-like_sf"/>
</dbReference>
<dbReference type="InterPro" id="IPR018060">
    <property type="entry name" value="HTH_AraC"/>
</dbReference>
<evidence type="ECO:0000256" key="1">
    <source>
        <dbReference type="ARBA" id="ARBA00023015"/>
    </source>
</evidence>
<comment type="caution">
    <text evidence="6">The sequence shown here is derived from an EMBL/GenBank/DDBJ whole genome shotgun (WGS) entry which is preliminary data.</text>
</comment>
<dbReference type="InterPro" id="IPR050204">
    <property type="entry name" value="AraC_XylS_family_regulators"/>
</dbReference>
<evidence type="ECO:0000259" key="5">
    <source>
        <dbReference type="PROSITE" id="PS01124"/>
    </source>
</evidence>
<dbReference type="Proteomes" id="UP000186781">
    <property type="component" value="Unassembled WGS sequence"/>
</dbReference>
<dbReference type="PRINTS" id="PR00032">
    <property type="entry name" value="HTHARAC"/>
</dbReference>
<dbReference type="SUPFAM" id="SSF51215">
    <property type="entry name" value="Regulatory protein AraC"/>
    <property type="match status" value="1"/>
</dbReference>
<evidence type="ECO:0000313" key="7">
    <source>
        <dbReference type="Proteomes" id="UP000186781"/>
    </source>
</evidence>
<gene>
    <name evidence="6" type="ORF">BKH13_05590</name>
</gene>
<evidence type="ECO:0000256" key="2">
    <source>
        <dbReference type="ARBA" id="ARBA00023125"/>
    </source>
</evidence>
<dbReference type="PROSITE" id="PS00041">
    <property type="entry name" value="HTH_ARAC_FAMILY_1"/>
    <property type="match status" value="1"/>
</dbReference>
<organism evidence="6 7">
    <name type="scientific">Actinomyces naeslundii</name>
    <dbReference type="NCBI Taxonomy" id="1655"/>
    <lineage>
        <taxon>Bacteria</taxon>
        <taxon>Bacillati</taxon>
        <taxon>Actinomycetota</taxon>
        <taxon>Actinomycetes</taxon>
        <taxon>Actinomycetales</taxon>
        <taxon>Actinomycetaceae</taxon>
        <taxon>Actinomyces</taxon>
    </lineage>
</organism>
<sequence length="367" mass="40700">MDATASRHVNGELYYEHRGEARGLKARQYVYGIGSYHYNWHPALEILVVVTGGMEVCADGRVERCEPGDVMVINSNDGHATLATQPHTTVLLLHIDAGYLAGFTQDGSVPRFSCRSAGSTRDQPGFARLRTLLARMMLASDRPGPGGKAAWEAGLLSVVATLFDHFPPEPSREPATDLPTAIESHQALRRAVAYVDQSFRERITLELLAQHSGFSPGYLSQLFPQHVGMTFSEYLTRVRLRQATRELGETDHLIAEVALHNGFPDVKAFNTAFRRTFGRTPSTYRRLLTEDTREADSVFHRSYISRTNAEVTQILRHWASLPSVADDANEGPCETASRLARLSPMDEALELARTLSAHLEELAGQTR</sequence>
<dbReference type="SMART" id="SM00342">
    <property type="entry name" value="HTH_ARAC"/>
    <property type="match status" value="1"/>
</dbReference>
<keyword evidence="4" id="KW-0804">Transcription</keyword>
<proteinExistence type="predicted"/>
<dbReference type="Pfam" id="PF12833">
    <property type="entry name" value="HTH_18"/>
    <property type="match status" value="1"/>
</dbReference>
<dbReference type="PANTHER" id="PTHR46796">
    <property type="entry name" value="HTH-TYPE TRANSCRIPTIONAL ACTIVATOR RHAS-RELATED"/>
    <property type="match status" value="1"/>
</dbReference>
<reference evidence="6 7" key="1">
    <citation type="submission" date="2016-12" db="EMBL/GenBank/DDBJ databases">
        <title>Genomic comparison of strains in the 'Actinomyces naeslundii' group.</title>
        <authorList>
            <person name="Mughal S.R."/>
            <person name="Do T."/>
            <person name="Gilbert S.C."/>
            <person name="Witherden E.A."/>
            <person name="Didelot X."/>
            <person name="Beighton D."/>
        </authorList>
    </citation>
    <scope>NUCLEOTIDE SEQUENCE [LARGE SCALE GENOMIC DNA]</scope>
    <source>
        <strain evidence="6 7">WE6B-3</strain>
    </source>
</reference>
<dbReference type="EMBL" id="MSKX01000016">
    <property type="protein sequence ID" value="OLO83880.1"/>
    <property type="molecule type" value="Genomic_DNA"/>
</dbReference>
<feature type="domain" description="HTH araC/xylS-type" evidence="5">
    <location>
        <begin position="189"/>
        <end position="287"/>
    </location>
</feature>
<keyword evidence="1" id="KW-0805">Transcription regulation</keyword>
<evidence type="ECO:0000256" key="4">
    <source>
        <dbReference type="ARBA" id="ARBA00023163"/>
    </source>
</evidence>
<dbReference type="Gene3D" id="1.10.10.60">
    <property type="entry name" value="Homeodomain-like"/>
    <property type="match status" value="2"/>
</dbReference>
<dbReference type="Gene3D" id="2.60.120.10">
    <property type="entry name" value="Jelly Rolls"/>
    <property type="match status" value="1"/>
</dbReference>
<accession>A0ABX3EZR4</accession>
<dbReference type="InterPro" id="IPR037923">
    <property type="entry name" value="HTH-like"/>
</dbReference>
<dbReference type="InterPro" id="IPR014710">
    <property type="entry name" value="RmlC-like_jellyroll"/>
</dbReference>
<dbReference type="InterPro" id="IPR018062">
    <property type="entry name" value="HTH_AraC-typ_CS"/>
</dbReference>
<protein>
    <recommendedName>
        <fullName evidence="5">HTH araC/xylS-type domain-containing protein</fullName>
    </recommendedName>
</protein>
<keyword evidence="7" id="KW-1185">Reference proteome</keyword>
<dbReference type="RefSeq" id="WP_075406942.1">
    <property type="nucleotide sequence ID" value="NZ_JAPWCK010000003.1"/>
</dbReference>
<keyword evidence="2" id="KW-0238">DNA-binding</keyword>
<dbReference type="InterPro" id="IPR003313">
    <property type="entry name" value="AraC-bd"/>
</dbReference>